<dbReference type="GO" id="GO:0034271">
    <property type="term" value="C:phosphatidylinositol 3-kinase complex, class III, type I"/>
    <property type="evidence" value="ECO:0007669"/>
    <property type="project" value="TreeGrafter"/>
</dbReference>
<dbReference type="PROSITE" id="PS50290">
    <property type="entry name" value="PI3_4_KINASE_3"/>
    <property type="match status" value="1"/>
</dbReference>
<dbReference type="CDD" id="cd00870">
    <property type="entry name" value="PI3Ka_III"/>
    <property type="match status" value="1"/>
</dbReference>
<dbReference type="InterPro" id="IPR008290">
    <property type="entry name" value="PI3K_Vps34"/>
</dbReference>
<evidence type="ECO:0000256" key="2">
    <source>
        <dbReference type="ARBA" id="ARBA00019787"/>
    </source>
</evidence>
<dbReference type="InterPro" id="IPR042236">
    <property type="entry name" value="PI3K_accessory_sf"/>
</dbReference>
<dbReference type="OrthoDB" id="67688at2759"/>
<evidence type="ECO:0000259" key="11">
    <source>
        <dbReference type="PROSITE" id="PS50290"/>
    </source>
</evidence>
<dbReference type="GO" id="GO:0048015">
    <property type="term" value="P:phosphatidylinositol-mediated signaling"/>
    <property type="evidence" value="ECO:0007669"/>
    <property type="project" value="TreeGrafter"/>
</dbReference>
<proteinExistence type="inferred from homology"/>
<dbReference type="FunFam" id="2.60.40.150:FF:000274">
    <property type="entry name" value="Phosphatidylinositol 3-kinase catalytic subunit type 3"/>
    <property type="match status" value="1"/>
</dbReference>
<feature type="compositionally biased region" description="Basic and acidic residues" evidence="10">
    <location>
        <begin position="430"/>
        <end position="441"/>
    </location>
</feature>
<reference evidence="14" key="1">
    <citation type="submission" date="2022-01" db="EMBL/GenBank/DDBJ databases">
        <authorList>
            <person name="King R."/>
        </authorList>
    </citation>
    <scope>NUCLEOTIDE SEQUENCE</scope>
</reference>
<dbReference type="InterPro" id="IPR001263">
    <property type="entry name" value="PI3K_accessory_dom"/>
</dbReference>
<dbReference type="Gene3D" id="2.60.40.150">
    <property type="entry name" value="C2 domain"/>
    <property type="match status" value="1"/>
</dbReference>
<dbReference type="CDD" id="cd00896">
    <property type="entry name" value="PI3Kc_III"/>
    <property type="match status" value="1"/>
</dbReference>
<feature type="domain" description="PI3K/PI4K catalytic" evidence="11">
    <location>
        <begin position="647"/>
        <end position="913"/>
    </location>
</feature>
<dbReference type="PIRSF" id="PIRSF000587">
    <property type="entry name" value="PI3K_Vps34"/>
    <property type="match status" value="1"/>
</dbReference>
<comment type="similarity">
    <text evidence="8 9">Belongs to the PI3/PI4-kinase family.</text>
</comment>
<feature type="domain" description="PIK helical" evidence="12">
    <location>
        <begin position="281"/>
        <end position="559"/>
    </location>
</feature>
<gene>
    <name evidence="14" type="ORF">PHYEVI_LOCUS2934</name>
</gene>
<dbReference type="GO" id="GO:0034272">
    <property type="term" value="C:phosphatidylinositol 3-kinase complex, class III, type II"/>
    <property type="evidence" value="ECO:0007669"/>
    <property type="project" value="TreeGrafter"/>
</dbReference>
<dbReference type="SUPFAM" id="SSF56112">
    <property type="entry name" value="Protein kinase-like (PK-like)"/>
    <property type="match status" value="1"/>
</dbReference>
<dbReference type="Gene3D" id="1.25.40.70">
    <property type="entry name" value="Phosphatidylinositol 3-kinase, accessory domain (PIK)"/>
    <property type="match status" value="1"/>
</dbReference>
<dbReference type="InterPro" id="IPR036940">
    <property type="entry name" value="PI3/4_kinase_cat_sf"/>
</dbReference>
<dbReference type="SMART" id="SM00142">
    <property type="entry name" value="PI3K_C2"/>
    <property type="match status" value="1"/>
</dbReference>
<dbReference type="GO" id="GO:0016303">
    <property type="term" value="F:1-phosphatidylinositol-3-kinase activity"/>
    <property type="evidence" value="ECO:0007669"/>
    <property type="project" value="UniProtKB-UniRule"/>
</dbReference>
<dbReference type="FunFam" id="1.10.1070.11:FF:000002">
    <property type="entry name" value="Phosphatidylinositol 3-kinase catalytic subunit type 3"/>
    <property type="match status" value="1"/>
</dbReference>
<dbReference type="GO" id="GO:0000045">
    <property type="term" value="P:autophagosome assembly"/>
    <property type="evidence" value="ECO:0007669"/>
    <property type="project" value="TreeGrafter"/>
</dbReference>
<evidence type="ECO:0000256" key="4">
    <source>
        <dbReference type="ARBA" id="ARBA00022741"/>
    </source>
</evidence>
<evidence type="ECO:0000313" key="14">
    <source>
        <dbReference type="EMBL" id="CAG9856513.1"/>
    </source>
</evidence>
<dbReference type="InterPro" id="IPR002420">
    <property type="entry name" value="PI3K-type_C2_dom"/>
</dbReference>
<dbReference type="PANTHER" id="PTHR10048">
    <property type="entry name" value="PHOSPHATIDYLINOSITOL KINASE"/>
    <property type="match status" value="1"/>
</dbReference>
<evidence type="ECO:0000256" key="1">
    <source>
        <dbReference type="ARBA" id="ARBA00012073"/>
    </source>
</evidence>
<dbReference type="GO" id="GO:0000407">
    <property type="term" value="C:phagophore assembly site"/>
    <property type="evidence" value="ECO:0007669"/>
    <property type="project" value="TreeGrafter"/>
</dbReference>
<dbReference type="InterPro" id="IPR015433">
    <property type="entry name" value="PI3/4_kinase"/>
</dbReference>
<dbReference type="CDD" id="cd08397">
    <property type="entry name" value="C2_PI3K_class_III"/>
    <property type="match status" value="1"/>
</dbReference>
<evidence type="ECO:0000256" key="5">
    <source>
        <dbReference type="ARBA" id="ARBA00022777"/>
    </source>
</evidence>
<dbReference type="Proteomes" id="UP001153712">
    <property type="component" value="Chromosome 12"/>
</dbReference>
<dbReference type="SMART" id="SM00146">
    <property type="entry name" value="PI3Kc"/>
    <property type="match status" value="1"/>
</dbReference>
<dbReference type="GO" id="GO:0005524">
    <property type="term" value="F:ATP binding"/>
    <property type="evidence" value="ECO:0007669"/>
    <property type="project" value="UniProtKB-UniRule"/>
</dbReference>
<dbReference type="FunFam" id="3.30.1010.10:FF:000002">
    <property type="entry name" value="Phosphatidylinositol 3-kinase catalytic subunit type 3"/>
    <property type="match status" value="1"/>
</dbReference>
<dbReference type="PROSITE" id="PS51545">
    <property type="entry name" value="PIK_HELICAL"/>
    <property type="match status" value="1"/>
</dbReference>
<dbReference type="SMART" id="SM00145">
    <property type="entry name" value="PI3Ka"/>
    <property type="match status" value="1"/>
</dbReference>
<dbReference type="InterPro" id="IPR018936">
    <property type="entry name" value="PI3/4_kinase_CS"/>
</dbReference>
<organism evidence="14 15">
    <name type="scientific">Phyllotreta striolata</name>
    <name type="common">Striped flea beetle</name>
    <name type="synonym">Crioceris striolata</name>
    <dbReference type="NCBI Taxonomy" id="444603"/>
    <lineage>
        <taxon>Eukaryota</taxon>
        <taxon>Metazoa</taxon>
        <taxon>Ecdysozoa</taxon>
        <taxon>Arthropoda</taxon>
        <taxon>Hexapoda</taxon>
        <taxon>Insecta</taxon>
        <taxon>Pterygota</taxon>
        <taxon>Neoptera</taxon>
        <taxon>Endopterygota</taxon>
        <taxon>Coleoptera</taxon>
        <taxon>Polyphaga</taxon>
        <taxon>Cucujiformia</taxon>
        <taxon>Chrysomeloidea</taxon>
        <taxon>Chrysomelidae</taxon>
        <taxon>Galerucinae</taxon>
        <taxon>Alticini</taxon>
        <taxon>Phyllotreta</taxon>
    </lineage>
</organism>
<feature type="region of interest" description="Disordered" evidence="10">
    <location>
        <begin position="430"/>
        <end position="458"/>
    </location>
</feature>
<dbReference type="PANTHER" id="PTHR10048:SF7">
    <property type="entry name" value="PHOSPHATIDYLINOSITOL 3-KINASE CATALYTIC SUBUNIT TYPE 3"/>
    <property type="match status" value="1"/>
</dbReference>
<dbReference type="AlphaFoldDB" id="A0A9N9TI61"/>
<feature type="domain" description="C2 PI3K-type" evidence="13">
    <location>
        <begin position="36"/>
        <end position="189"/>
    </location>
</feature>
<dbReference type="GO" id="GO:0006897">
    <property type="term" value="P:endocytosis"/>
    <property type="evidence" value="ECO:0007669"/>
    <property type="project" value="TreeGrafter"/>
</dbReference>
<dbReference type="InterPro" id="IPR000403">
    <property type="entry name" value="PI3/4_kinase_cat_dom"/>
</dbReference>
<dbReference type="EMBL" id="OU900105">
    <property type="protein sequence ID" value="CAG9856513.1"/>
    <property type="molecule type" value="Genomic_DNA"/>
</dbReference>
<dbReference type="GO" id="GO:0005777">
    <property type="term" value="C:peroxisome"/>
    <property type="evidence" value="ECO:0007669"/>
    <property type="project" value="TreeGrafter"/>
</dbReference>
<name>A0A9N9TI61_PHYSR</name>
<dbReference type="Pfam" id="PF00792">
    <property type="entry name" value="PI3K_C2"/>
    <property type="match status" value="1"/>
</dbReference>
<dbReference type="PROSITE" id="PS00915">
    <property type="entry name" value="PI3_4_KINASE_1"/>
    <property type="match status" value="1"/>
</dbReference>
<evidence type="ECO:0000313" key="15">
    <source>
        <dbReference type="Proteomes" id="UP001153712"/>
    </source>
</evidence>
<keyword evidence="6 8" id="KW-0067">ATP-binding</keyword>
<dbReference type="SUPFAM" id="SSF48371">
    <property type="entry name" value="ARM repeat"/>
    <property type="match status" value="1"/>
</dbReference>
<accession>A0A9N9TI61</accession>
<dbReference type="InterPro" id="IPR035892">
    <property type="entry name" value="C2_domain_sf"/>
</dbReference>
<evidence type="ECO:0000256" key="9">
    <source>
        <dbReference type="PROSITE-ProRule" id="PRU00880"/>
    </source>
</evidence>
<keyword evidence="5 8" id="KW-0418">Kinase</keyword>
<evidence type="ECO:0000256" key="8">
    <source>
        <dbReference type="PIRNR" id="PIRNR000587"/>
    </source>
</evidence>
<dbReference type="PROSITE" id="PS00916">
    <property type="entry name" value="PI3_4_KINASE_2"/>
    <property type="match status" value="1"/>
</dbReference>
<dbReference type="InterPro" id="IPR011009">
    <property type="entry name" value="Kinase-like_dom_sf"/>
</dbReference>
<dbReference type="InterPro" id="IPR016024">
    <property type="entry name" value="ARM-type_fold"/>
</dbReference>
<dbReference type="Gene3D" id="1.10.1070.11">
    <property type="entry name" value="Phosphatidylinositol 3-/4-kinase, catalytic domain"/>
    <property type="match status" value="1"/>
</dbReference>
<keyword evidence="4 8" id="KW-0547">Nucleotide-binding</keyword>
<keyword evidence="15" id="KW-1185">Reference proteome</keyword>
<evidence type="ECO:0000256" key="10">
    <source>
        <dbReference type="SAM" id="MobiDB-lite"/>
    </source>
</evidence>
<evidence type="ECO:0000256" key="7">
    <source>
        <dbReference type="ARBA" id="ARBA00023985"/>
    </source>
</evidence>
<feature type="compositionally biased region" description="Polar residues" evidence="10">
    <location>
        <begin position="442"/>
        <end position="458"/>
    </location>
</feature>
<evidence type="ECO:0000259" key="12">
    <source>
        <dbReference type="PROSITE" id="PS51545"/>
    </source>
</evidence>
<dbReference type="SUPFAM" id="SSF49562">
    <property type="entry name" value="C2 domain (Calcium/lipid-binding domain, CaLB)"/>
    <property type="match status" value="1"/>
</dbReference>
<dbReference type="InterPro" id="IPR057756">
    <property type="entry name" value="PI3-kinase_type3/VPS34_cat"/>
</dbReference>
<evidence type="ECO:0000256" key="6">
    <source>
        <dbReference type="ARBA" id="ARBA00022840"/>
    </source>
</evidence>
<sequence>MEELNDKFHYVYSSSVSDKVKVKIGVLEGKRQKPEYTKILDDPMLKYSGLYQDECADLVVVCQIFDNNQPLTLPVSTSYKAFTQRWNWNEWLNLPLQFNDLPRTAQLAITIYDCFGPNRLGPVGGTTVSLFSKHGLFRQGMLDLRVWPNREADGNFPTTTPGKTRNGKEQMQRLSKLAKKHRNGYITKVDWLDRLTFRELEMINEKEKRNSDYLYLMIDFPSIIVDNIPHHVVYFEQNGEEIVSVRSQAELVTVPDQEILKENLVESKHHKLARSLRSGHCDKDAKPNAVMRDILNTIVSYPPTKNLSNEEQDHVWKYRFYLSTQKKALAKFLKCVNWNQHNEVRQALHMMEIWSPMDVEDALELLSSNFTYPAVRRYAISRLQQAPDDEILLYLLQLVQALKYENFKTIQEGFARMSPGRDPYFPYEEKEAQLEKKDSKESNSTITNEQSIHRSSSYNQTEQIASSNFNSSLTQENQEQKAEVLLQNPITDSGNTDTLRSHMYEEEDVQDLASFLIYRACKNFSLANYFYWYLLLECEDQDTTLRQDVSDEIRNMYLTVMKTFSQTLARGSESMQKKRHVLTKQQKFIDKLVKLMKTVSRESGNRKKKADKLQQLLADSDSFKFNFSKFEPIPFPLDPAVTINGIVPEKASLFKSALMPSKLYFKTVDNDEYVAIFKLGDDLRQDQLILQMITLMDKLLSKENLDLKLTPYRVLATSTKHGFVQFIDSVTVAEALATEGSIHNYFRKYHPQEHSPYGIAPDIMDIYVRSCAGYCVITYLLGVGDRHLDNLLLTQDGKLFHIDFGYILGRDPKPLPPPMKLSKEMVEAMGGINSEHFSQFKTLCYTAFLHLRRHANLMLNLFSLMVDASVPDIALEPDKAVRKVQDKLRLDLSEEEAVHYIQNLIETSVSAIMPAFVEQLHKITQYIRK</sequence>
<comment type="catalytic activity">
    <reaction evidence="7">
        <text>a 1,2-diacyl-sn-glycero-3-phospho-(1D-myo-inositol) + ATP = a 1,2-diacyl-sn-glycero-3-phospho-(1D-myo-inositol-3-phosphate) + ADP + H(+)</text>
        <dbReference type="Rhea" id="RHEA:12709"/>
        <dbReference type="ChEBI" id="CHEBI:15378"/>
        <dbReference type="ChEBI" id="CHEBI:30616"/>
        <dbReference type="ChEBI" id="CHEBI:57880"/>
        <dbReference type="ChEBI" id="CHEBI:58088"/>
        <dbReference type="ChEBI" id="CHEBI:456216"/>
        <dbReference type="EC" id="2.7.1.137"/>
    </reaction>
    <physiologicalReaction direction="left-to-right" evidence="7">
        <dbReference type="Rhea" id="RHEA:12710"/>
    </physiologicalReaction>
</comment>
<dbReference type="Gene3D" id="3.30.1010.10">
    <property type="entry name" value="Phosphatidylinositol 3-kinase Catalytic Subunit, Chain A, domain 4"/>
    <property type="match status" value="1"/>
</dbReference>
<dbReference type="Pfam" id="PF00454">
    <property type="entry name" value="PI3_PI4_kinase"/>
    <property type="match status" value="1"/>
</dbReference>
<protein>
    <recommendedName>
        <fullName evidence="2 8">Phosphatidylinositol 3-kinase catalytic subunit type 3</fullName>
        <ecNumber evidence="1 8">2.7.1.137</ecNumber>
    </recommendedName>
</protein>
<evidence type="ECO:0000256" key="3">
    <source>
        <dbReference type="ARBA" id="ARBA00022679"/>
    </source>
</evidence>
<dbReference type="GO" id="GO:0005768">
    <property type="term" value="C:endosome"/>
    <property type="evidence" value="ECO:0007669"/>
    <property type="project" value="TreeGrafter"/>
</dbReference>
<keyword evidence="3 8" id="KW-0808">Transferase</keyword>
<evidence type="ECO:0000259" key="13">
    <source>
        <dbReference type="PROSITE" id="PS51547"/>
    </source>
</evidence>
<dbReference type="PROSITE" id="PS51547">
    <property type="entry name" value="C2_PI3K"/>
    <property type="match status" value="1"/>
</dbReference>
<dbReference type="EC" id="2.7.1.137" evidence="1 8"/>
<dbReference type="Pfam" id="PF00613">
    <property type="entry name" value="PI3Ka"/>
    <property type="match status" value="1"/>
</dbReference>